<evidence type="ECO:0008006" key="2">
    <source>
        <dbReference type="Google" id="ProtNLM"/>
    </source>
</evidence>
<dbReference type="Gene3D" id="3.20.170.20">
    <property type="entry name" value="Protein of unknown function DUF952"/>
    <property type="match status" value="1"/>
</dbReference>
<dbReference type="EMBL" id="HBIM01015889">
    <property type="protein sequence ID" value="CAE0415380.1"/>
    <property type="molecule type" value="Transcribed_RNA"/>
</dbReference>
<dbReference type="InterPro" id="IPR011051">
    <property type="entry name" value="RmlC_Cupin_sf"/>
</dbReference>
<dbReference type="AlphaFoldDB" id="A0A7S3L9T9"/>
<accession>A0A7S3L9T9</accession>
<name>A0A7S3L9T9_9STRA</name>
<gene>
    <name evidence="1" type="ORF">ACOF00016_LOCUS12495</name>
</gene>
<dbReference type="SUPFAM" id="SSF51182">
    <property type="entry name" value="RmlC-like cupins"/>
    <property type="match status" value="1"/>
</dbReference>
<organism evidence="1">
    <name type="scientific">Amphora coffeiformis</name>
    <dbReference type="NCBI Taxonomy" id="265554"/>
    <lineage>
        <taxon>Eukaryota</taxon>
        <taxon>Sar</taxon>
        <taxon>Stramenopiles</taxon>
        <taxon>Ochrophyta</taxon>
        <taxon>Bacillariophyta</taxon>
        <taxon>Bacillariophyceae</taxon>
        <taxon>Bacillariophycidae</taxon>
        <taxon>Thalassiophysales</taxon>
        <taxon>Catenulaceae</taxon>
        <taxon>Amphora</taxon>
    </lineage>
</organism>
<reference evidence="1" key="1">
    <citation type="submission" date="2021-01" db="EMBL/GenBank/DDBJ databases">
        <authorList>
            <person name="Corre E."/>
            <person name="Pelletier E."/>
            <person name="Niang G."/>
            <person name="Scheremetjew M."/>
            <person name="Finn R."/>
            <person name="Kale V."/>
            <person name="Holt S."/>
            <person name="Cochrane G."/>
            <person name="Meng A."/>
            <person name="Brown T."/>
            <person name="Cohen L."/>
        </authorList>
    </citation>
    <scope>NUCLEOTIDE SEQUENCE</scope>
    <source>
        <strain evidence="1">CCMP127</strain>
    </source>
</reference>
<dbReference type="InterPro" id="IPR014710">
    <property type="entry name" value="RmlC-like_jellyroll"/>
</dbReference>
<sequence length="292" mass="32055">MPKIIGSSTCVVDHNGIRIDELAGNVASREDTLSVARVTVTEPCSEPWLTLDYDEWICCVKGKMELHHGHDGEVLEVKAGETCFVAKGERFQPVFPEPGTEYIPVCIPAFKPERCHREEEADSAVSMRLRELHTTPVGSATTTGDSSSSATNADMSSDKLLYHMCQKSLWDAALASGKAYFPPTFNADGNFTHATAVPARLIETANHFYTAVPGDWICVELNQKALEHVGIFTLFEEPRPVGETAVGQTWSEWRCPHIFGGIPASLPGVVLRTYPMKRDDQGKFLCIEGLTA</sequence>
<evidence type="ECO:0000313" key="1">
    <source>
        <dbReference type="EMBL" id="CAE0415380.1"/>
    </source>
</evidence>
<protein>
    <recommendedName>
        <fullName evidence="2">(S)-ureidoglycine aminohydrolase cupin domain-containing protein</fullName>
    </recommendedName>
</protein>
<dbReference type="Gene3D" id="2.60.120.10">
    <property type="entry name" value="Jelly Rolls"/>
    <property type="match status" value="1"/>
</dbReference>
<proteinExistence type="predicted"/>